<dbReference type="AlphaFoldDB" id="A0A2N1UNV3"/>
<sequence length="160" mass="18607">MRIFWNEIGTRFPGGTVWPQACSGFLEFYRALNNPLEFGIISSGHDLFIEKCFEVWGIEIPKIVVTDDLMRSRRCDNFSQAERVKPGVGPFKIFCEEYKKLYAKNLNKDQVLYIGDSAKMDDDFARNCKISFILFNPNESDFKGKSISDWRELKEVILKK</sequence>
<dbReference type="Gene3D" id="3.40.50.1000">
    <property type="entry name" value="HAD superfamily/HAD-like"/>
    <property type="match status" value="1"/>
</dbReference>
<protein>
    <recommendedName>
        <fullName evidence="3">HAD family hydrolase</fullName>
    </recommendedName>
</protein>
<dbReference type="InterPro" id="IPR023214">
    <property type="entry name" value="HAD_sf"/>
</dbReference>
<proteinExistence type="predicted"/>
<evidence type="ECO:0000313" key="1">
    <source>
        <dbReference type="EMBL" id="PKL72546.1"/>
    </source>
</evidence>
<dbReference type="InterPro" id="IPR036412">
    <property type="entry name" value="HAD-like_sf"/>
</dbReference>
<name>A0A2N1UNV3_9BACT</name>
<evidence type="ECO:0000313" key="2">
    <source>
        <dbReference type="Proteomes" id="UP000233414"/>
    </source>
</evidence>
<dbReference type="CDD" id="cd01427">
    <property type="entry name" value="HAD_like"/>
    <property type="match status" value="1"/>
</dbReference>
<accession>A0A2N1UNV3</accession>
<reference evidence="1 2" key="1">
    <citation type="journal article" date="2017" name="ISME J.">
        <title>Potential for microbial H2 and metal transformations associated with novel bacteria and archaea in deep terrestrial subsurface sediments.</title>
        <authorList>
            <person name="Hernsdorf A.W."/>
            <person name="Amano Y."/>
            <person name="Miyakawa K."/>
            <person name="Ise K."/>
            <person name="Suzuki Y."/>
            <person name="Anantharaman K."/>
            <person name="Probst A."/>
            <person name="Burstein D."/>
            <person name="Thomas B.C."/>
            <person name="Banfield J.F."/>
        </authorList>
    </citation>
    <scope>NUCLEOTIDE SEQUENCE [LARGE SCALE GENOMIC DNA]</scope>
    <source>
        <strain evidence="1">HGW-Kuenenbacteria-1</strain>
    </source>
</reference>
<gene>
    <name evidence="1" type="ORF">CVV26_00855</name>
</gene>
<dbReference type="Proteomes" id="UP000233414">
    <property type="component" value="Unassembled WGS sequence"/>
</dbReference>
<comment type="caution">
    <text evidence="1">The sequence shown here is derived from an EMBL/GenBank/DDBJ whole genome shotgun (WGS) entry which is preliminary data.</text>
</comment>
<dbReference type="SUPFAM" id="SSF56784">
    <property type="entry name" value="HAD-like"/>
    <property type="match status" value="1"/>
</dbReference>
<dbReference type="EMBL" id="PGYQ01000002">
    <property type="protein sequence ID" value="PKL72546.1"/>
    <property type="molecule type" value="Genomic_DNA"/>
</dbReference>
<organism evidence="1 2">
    <name type="scientific">Candidatus Kuenenbacteria bacterium HGW-Kuenenbacteria-1</name>
    <dbReference type="NCBI Taxonomy" id="2013812"/>
    <lineage>
        <taxon>Bacteria</taxon>
        <taxon>Candidatus Kueneniibacteriota</taxon>
    </lineage>
</organism>
<evidence type="ECO:0008006" key="3">
    <source>
        <dbReference type="Google" id="ProtNLM"/>
    </source>
</evidence>